<dbReference type="GO" id="GO:0005886">
    <property type="term" value="C:plasma membrane"/>
    <property type="evidence" value="ECO:0007669"/>
    <property type="project" value="UniProtKB-SubCell"/>
</dbReference>
<keyword evidence="4 7" id="KW-0812">Transmembrane</keyword>
<evidence type="ECO:0000256" key="7">
    <source>
        <dbReference type="RuleBase" id="RU367016"/>
    </source>
</evidence>
<feature type="transmembrane region" description="Helical" evidence="7">
    <location>
        <begin position="186"/>
        <end position="206"/>
    </location>
</feature>
<gene>
    <name evidence="9" type="ORF">GM612_11365</name>
</gene>
<keyword evidence="10" id="KW-1185">Reference proteome</keyword>
<evidence type="ECO:0000256" key="1">
    <source>
        <dbReference type="ARBA" id="ARBA00004651"/>
    </source>
</evidence>
<feature type="domain" description="VTT" evidence="8">
    <location>
        <begin position="46"/>
        <end position="173"/>
    </location>
</feature>
<evidence type="ECO:0000259" key="8">
    <source>
        <dbReference type="Pfam" id="PF09335"/>
    </source>
</evidence>
<comment type="caution">
    <text evidence="9">The sequence shown here is derived from an EMBL/GenBank/DDBJ whole genome shotgun (WGS) entry which is preliminary data.</text>
</comment>
<dbReference type="PANTHER" id="PTHR30353">
    <property type="entry name" value="INNER MEMBRANE PROTEIN DEDA-RELATED"/>
    <property type="match status" value="1"/>
</dbReference>
<accession>A0A7X3C3U5</accession>
<feature type="transmembrane region" description="Helical" evidence="7">
    <location>
        <begin position="66"/>
        <end position="89"/>
    </location>
</feature>
<sequence>MAQLIDFVLHIDSHMVNIVNTFGGWSYGILFLIVFVETGAVILPFLPGDSLLFAAAALAANANYHLSIWLFMGVFLLAAVGGDSLNFLIGKRVGIALTRHPFFGRFIKEKNLRSARDFFEKHGMIAIFLARFMPIIRTFAPFVAATSDYEYSSFIRYNFAAAVCWVLLCCGGGFFFGNITFVKAHFSLVVIGIIVVSLIPAFIGLLKSRGQATED</sequence>
<keyword evidence="6 7" id="KW-0472">Membrane</keyword>
<protein>
    <submittedName>
        <fullName evidence="9">Cytochrome O ubiquinol oxidase</fullName>
    </submittedName>
</protein>
<dbReference type="Pfam" id="PF09335">
    <property type="entry name" value="VTT_dom"/>
    <property type="match status" value="1"/>
</dbReference>
<dbReference type="AlphaFoldDB" id="A0A7X3C3U5"/>
<dbReference type="PANTHER" id="PTHR30353:SF0">
    <property type="entry name" value="TRANSMEMBRANE PROTEIN"/>
    <property type="match status" value="1"/>
</dbReference>
<dbReference type="RefSeq" id="WP_155432478.1">
    <property type="nucleotide sequence ID" value="NZ_WNJO01000021.1"/>
</dbReference>
<comment type="similarity">
    <text evidence="2 7">Belongs to the DedA family.</text>
</comment>
<comment type="subcellular location">
    <subcellularLocation>
        <location evidence="1 7">Cell membrane</location>
        <topology evidence="1 7">Multi-pass membrane protein</topology>
    </subcellularLocation>
</comment>
<dbReference type="EMBL" id="WNJO01000021">
    <property type="protein sequence ID" value="MTV83217.1"/>
    <property type="molecule type" value="Genomic_DNA"/>
</dbReference>
<evidence type="ECO:0000313" key="10">
    <source>
        <dbReference type="Proteomes" id="UP000466388"/>
    </source>
</evidence>
<evidence type="ECO:0000256" key="6">
    <source>
        <dbReference type="ARBA" id="ARBA00023136"/>
    </source>
</evidence>
<keyword evidence="3 7" id="KW-1003">Cell membrane</keyword>
<evidence type="ECO:0000256" key="5">
    <source>
        <dbReference type="ARBA" id="ARBA00022989"/>
    </source>
</evidence>
<evidence type="ECO:0000313" key="9">
    <source>
        <dbReference type="EMBL" id="MTV83217.1"/>
    </source>
</evidence>
<evidence type="ECO:0000256" key="4">
    <source>
        <dbReference type="ARBA" id="ARBA00022692"/>
    </source>
</evidence>
<dbReference type="Proteomes" id="UP000466388">
    <property type="component" value="Unassembled WGS sequence"/>
</dbReference>
<feature type="transmembrane region" description="Helical" evidence="7">
    <location>
        <begin position="25"/>
        <end position="46"/>
    </location>
</feature>
<evidence type="ECO:0000256" key="3">
    <source>
        <dbReference type="ARBA" id="ARBA00022475"/>
    </source>
</evidence>
<feature type="transmembrane region" description="Helical" evidence="7">
    <location>
        <begin position="157"/>
        <end position="179"/>
    </location>
</feature>
<feature type="transmembrane region" description="Helical" evidence="7">
    <location>
        <begin position="123"/>
        <end position="145"/>
    </location>
</feature>
<evidence type="ECO:0000256" key="2">
    <source>
        <dbReference type="ARBA" id="ARBA00010792"/>
    </source>
</evidence>
<keyword evidence="5 7" id="KW-1133">Transmembrane helix</keyword>
<reference evidence="9 10" key="1">
    <citation type="submission" date="2019-11" db="EMBL/GenBank/DDBJ databases">
        <title>Lactobacillus sp. nov. CRM56-3, isolated from fermented tea leaves.</title>
        <authorList>
            <person name="Phuengjayaem S."/>
            <person name="Tanasupawat S."/>
        </authorList>
    </citation>
    <scope>NUCLEOTIDE SEQUENCE [LARGE SCALE GENOMIC DNA]</scope>
    <source>
        <strain evidence="9 10">CRM56-3</strain>
    </source>
</reference>
<proteinExistence type="inferred from homology"/>
<organism evidence="9 10">
    <name type="scientific">Secundilactobacillus folii</name>
    <dbReference type="NCBI Taxonomy" id="2678357"/>
    <lineage>
        <taxon>Bacteria</taxon>
        <taxon>Bacillati</taxon>
        <taxon>Bacillota</taxon>
        <taxon>Bacilli</taxon>
        <taxon>Lactobacillales</taxon>
        <taxon>Lactobacillaceae</taxon>
        <taxon>Secundilactobacillus</taxon>
    </lineage>
</organism>
<dbReference type="InterPro" id="IPR032818">
    <property type="entry name" value="DedA-like"/>
</dbReference>
<dbReference type="InterPro" id="IPR032816">
    <property type="entry name" value="VTT_dom"/>
</dbReference>
<name>A0A7X3C3U5_9LACO</name>